<organism evidence="3">
    <name type="scientific">Pseudomonas urmiensis</name>
    <dbReference type="NCBI Taxonomy" id="2745493"/>
    <lineage>
        <taxon>Bacteria</taxon>
        <taxon>Pseudomonadati</taxon>
        <taxon>Pseudomonadota</taxon>
        <taxon>Gammaproteobacteria</taxon>
        <taxon>Pseudomonadales</taxon>
        <taxon>Pseudomonadaceae</taxon>
        <taxon>Pseudomonas</taxon>
    </lineage>
</organism>
<evidence type="ECO:0000256" key="1">
    <source>
        <dbReference type="ARBA" id="ARBA00023172"/>
    </source>
</evidence>
<dbReference type="InterPro" id="IPR002104">
    <property type="entry name" value="Integrase_catalytic"/>
</dbReference>
<reference evidence="3" key="1">
    <citation type="journal article" date="2020" name="Microorganisms">
        <title>Reliable Identification of Environmental Pseudomonas Isolates Using the rpoD Gene.</title>
        <authorList>
            <consortium name="The Broad Institute Genome Sequencing Platform"/>
            <person name="Girard L."/>
            <person name="Lood C."/>
            <person name="Rokni-Zadeh H."/>
            <person name="van Noort V."/>
            <person name="Lavigne R."/>
            <person name="De Mot R."/>
        </authorList>
    </citation>
    <scope>NUCLEOTIDE SEQUENCE</scope>
    <source>
        <strain evidence="3">SWRI10</strain>
    </source>
</reference>
<dbReference type="Gene3D" id="1.10.443.10">
    <property type="entry name" value="Intergrase catalytic core"/>
    <property type="match status" value="1"/>
</dbReference>
<dbReference type="Pfam" id="PF00589">
    <property type="entry name" value="Phage_integrase"/>
    <property type="match status" value="1"/>
</dbReference>
<dbReference type="SUPFAM" id="SSF56349">
    <property type="entry name" value="DNA breaking-rejoining enzymes"/>
    <property type="match status" value="1"/>
</dbReference>
<evidence type="ECO:0000313" key="4">
    <source>
        <dbReference type="EMBL" id="MBV4537915.1"/>
    </source>
</evidence>
<reference evidence="4" key="3">
    <citation type="submission" date="2021-06" db="EMBL/GenBank/DDBJ databases">
        <title>Updating the genus Pseudomonas: Description of 43 new species and partition of the Pseudomonas putida group.</title>
        <authorList>
            <person name="Girard L."/>
            <person name="Lood C."/>
            <person name="Vandamme P."/>
            <person name="Rokni-Zadeh H."/>
            <person name="Van Noort V."/>
            <person name="Hofte M."/>
            <person name="Lavigne R."/>
            <person name="De Mot R."/>
        </authorList>
    </citation>
    <scope>NUCLEOTIDE SEQUENCE</scope>
    <source>
        <strain evidence="4">SWRI10</strain>
    </source>
</reference>
<evidence type="ECO:0000313" key="3">
    <source>
        <dbReference type="EMBL" id="MBC3440180.1"/>
    </source>
</evidence>
<feature type="domain" description="Tyr recombinase" evidence="2">
    <location>
        <begin position="84"/>
        <end position="317"/>
    </location>
</feature>
<reference evidence="3" key="2">
    <citation type="submission" date="2020-07" db="EMBL/GenBank/DDBJ databases">
        <authorList>
            <person name="Lood C."/>
            <person name="Girard L."/>
        </authorList>
    </citation>
    <scope>NUCLEOTIDE SEQUENCE</scope>
    <source>
        <strain evidence="3">SWRI10</strain>
    </source>
</reference>
<dbReference type="InterPro" id="IPR011010">
    <property type="entry name" value="DNA_brk_join_enz"/>
</dbReference>
<name>A0A923FXK6_9PSED</name>
<dbReference type="AlphaFoldDB" id="A0A923FXK6"/>
<comment type="caution">
    <text evidence="3">The sequence shown here is derived from an EMBL/GenBank/DDBJ whole genome shotgun (WGS) entry which is preliminary data.</text>
</comment>
<proteinExistence type="predicted"/>
<dbReference type="Proteomes" id="UP000599879">
    <property type="component" value="Unassembled WGS sequence"/>
</dbReference>
<dbReference type="GO" id="GO:0003677">
    <property type="term" value="F:DNA binding"/>
    <property type="evidence" value="ECO:0007669"/>
    <property type="project" value="InterPro"/>
</dbReference>
<dbReference type="EMBL" id="JABWRE020000001">
    <property type="protein sequence ID" value="MBV4537915.1"/>
    <property type="molecule type" value="Genomic_DNA"/>
</dbReference>
<keyword evidence="1" id="KW-0233">DNA recombination</keyword>
<dbReference type="GO" id="GO:0006310">
    <property type="term" value="P:DNA recombination"/>
    <property type="evidence" value="ECO:0007669"/>
    <property type="project" value="UniProtKB-KW"/>
</dbReference>
<evidence type="ECO:0000259" key="2">
    <source>
        <dbReference type="PROSITE" id="PS51898"/>
    </source>
</evidence>
<dbReference type="InterPro" id="IPR013762">
    <property type="entry name" value="Integrase-like_cat_sf"/>
</dbReference>
<sequence length="325" mass="36736">MDFQDIKKFGNWLDKNIKSKTDGKQVCGYPREIMGNCKRFVIWFVESCAPISSRGLGVNYNFHELIKAHELCWLRCMSGNTNDPIAPNITDEQLCNIEAILHNALSDSGDEDSSAVRNYLIYRLIRAFGLRIGEALALRLSDLKLNGAHPSLEITRIDERGAEYQDPRSPYHPKVKTLSRLLYFDPGDKDLLALLEQYISFHRVKIADVGGKRRASIFLGHDFIFIEHGDKSSARPLSCSAATKIASSISAQVGFKFHWHVLRHATFNRLYEAASNLKDNATEMDHIVYMGGWASSESLRIYARRAIRDSALRKLNRINQMGASG</sequence>
<dbReference type="GO" id="GO:0015074">
    <property type="term" value="P:DNA integration"/>
    <property type="evidence" value="ECO:0007669"/>
    <property type="project" value="InterPro"/>
</dbReference>
<dbReference type="CDD" id="cd00397">
    <property type="entry name" value="DNA_BRE_C"/>
    <property type="match status" value="1"/>
</dbReference>
<dbReference type="PROSITE" id="PS51898">
    <property type="entry name" value="TYR_RECOMBINASE"/>
    <property type="match status" value="1"/>
</dbReference>
<dbReference type="RefSeq" id="WP_186553752.1">
    <property type="nucleotide sequence ID" value="NZ_JABWRE020000001.1"/>
</dbReference>
<protein>
    <submittedName>
        <fullName evidence="3">Site-specific integrase</fullName>
    </submittedName>
</protein>
<accession>A0A923FXK6</accession>
<dbReference type="EMBL" id="JABWRE010000003">
    <property type="protein sequence ID" value="MBC3440180.1"/>
    <property type="molecule type" value="Genomic_DNA"/>
</dbReference>
<gene>
    <name evidence="4" type="ORF">HU737_018255</name>
    <name evidence="3" type="ORF">HU737_05785</name>
</gene>